<accession>A0AAD3SQY6</accession>
<dbReference type="AlphaFoldDB" id="A0AAD3SQY6"/>
<evidence type="ECO:0000313" key="3">
    <source>
        <dbReference type="Proteomes" id="UP001279734"/>
    </source>
</evidence>
<evidence type="ECO:0000256" key="1">
    <source>
        <dbReference type="SAM" id="Phobius"/>
    </source>
</evidence>
<feature type="transmembrane region" description="Helical" evidence="1">
    <location>
        <begin position="81"/>
        <end position="105"/>
    </location>
</feature>
<evidence type="ECO:0000313" key="2">
    <source>
        <dbReference type="EMBL" id="GMH15250.1"/>
    </source>
</evidence>
<feature type="transmembrane region" description="Helical" evidence="1">
    <location>
        <begin position="143"/>
        <end position="164"/>
    </location>
</feature>
<keyword evidence="1" id="KW-0472">Membrane</keyword>
<keyword evidence="3" id="KW-1185">Reference proteome</keyword>
<sequence>MKATIDPHAITNVVVNNTATFFSALVLLQGSVEVGSTSQRRTLFNALMNQIVTGIKFAKVVLLVDTTFTSILLGIHRQSNIPKVLMAIIVIFLGSGFISLFTSLLIQESYPEYAEPIALIGAIRVLANLSIFFAVLFPTKVDPVVWISATLFIAFLCILSYSICKMRKWYVYHSA</sequence>
<reference evidence="2" key="1">
    <citation type="submission" date="2023-05" db="EMBL/GenBank/DDBJ databases">
        <title>Nepenthes gracilis genome sequencing.</title>
        <authorList>
            <person name="Fukushima K."/>
        </authorList>
    </citation>
    <scope>NUCLEOTIDE SEQUENCE</scope>
    <source>
        <strain evidence="2">SING2019-196</strain>
    </source>
</reference>
<feature type="transmembrane region" description="Helical" evidence="1">
    <location>
        <begin position="57"/>
        <end position="75"/>
    </location>
</feature>
<comment type="caution">
    <text evidence="2">The sequence shown here is derived from an EMBL/GenBank/DDBJ whole genome shotgun (WGS) entry which is preliminary data.</text>
</comment>
<organism evidence="2 3">
    <name type="scientific">Nepenthes gracilis</name>
    <name type="common">Slender pitcher plant</name>
    <dbReference type="NCBI Taxonomy" id="150966"/>
    <lineage>
        <taxon>Eukaryota</taxon>
        <taxon>Viridiplantae</taxon>
        <taxon>Streptophyta</taxon>
        <taxon>Embryophyta</taxon>
        <taxon>Tracheophyta</taxon>
        <taxon>Spermatophyta</taxon>
        <taxon>Magnoliopsida</taxon>
        <taxon>eudicotyledons</taxon>
        <taxon>Gunneridae</taxon>
        <taxon>Pentapetalae</taxon>
        <taxon>Caryophyllales</taxon>
        <taxon>Nepenthaceae</taxon>
        <taxon>Nepenthes</taxon>
    </lineage>
</organism>
<proteinExistence type="predicted"/>
<protein>
    <submittedName>
        <fullName evidence="2">Uncharacterized protein</fullName>
    </submittedName>
</protein>
<gene>
    <name evidence="2" type="ORF">Nepgr_017091</name>
</gene>
<name>A0AAD3SQY6_NEPGR</name>
<dbReference type="Proteomes" id="UP001279734">
    <property type="component" value="Unassembled WGS sequence"/>
</dbReference>
<keyword evidence="1" id="KW-0812">Transmembrane</keyword>
<keyword evidence="1" id="KW-1133">Transmembrane helix</keyword>
<feature type="transmembrane region" description="Helical" evidence="1">
    <location>
        <begin position="117"/>
        <end position="137"/>
    </location>
</feature>
<dbReference type="EMBL" id="BSYO01000015">
    <property type="protein sequence ID" value="GMH15250.1"/>
    <property type="molecule type" value="Genomic_DNA"/>
</dbReference>